<evidence type="ECO:0000256" key="11">
    <source>
        <dbReference type="ARBA" id="ARBA00023170"/>
    </source>
</evidence>
<keyword evidence="5 16" id="KW-0812">Transmembrane</keyword>
<feature type="transmembrane region" description="Helical" evidence="16">
    <location>
        <begin position="622"/>
        <end position="643"/>
    </location>
</feature>
<dbReference type="SMART" id="SM00409">
    <property type="entry name" value="IG"/>
    <property type="match status" value="3"/>
</dbReference>
<keyword evidence="11" id="KW-0675">Receptor</keyword>
<dbReference type="Gene3D" id="1.10.510.10">
    <property type="entry name" value="Transferase(Phosphotransferase) domain 1"/>
    <property type="match status" value="1"/>
</dbReference>
<keyword evidence="13" id="KW-0393">Immunoglobulin domain</keyword>
<evidence type="ECO:0000256" key="4">
    <source>
        <dbReference type="ARBA" id="ARBA00022679"/>
    </source>
</evidence>
<dbReference type="InterPro" id="IPR003961">
    <property type="entry name" value="FN3_dom"/>
</dbReference>
<dbReference type="PRINTS" id="PR00109">
    <property type="entry name" value="TYRKINASE"/>
</dbReference>
<dbReference type="Pfam" id="PF13927">
    <property type="entry name" value="Ig_3"/>
    <property type="match status" value="2"/>
</dbReference>
<feature type="domain" description="Protein kinase" evidence="17">
    <location>
        <begin position="709"/>
        <end position="993"/>
    </location>
</feature>
<dbReference type="CDD" id="cd00192">
    <property type="entry name" value="PTKc"/>
    <property type="match status" value="1"/>
</dbReference>
<dbReference type="SUPFAM" id="SSF49265">
    <property type="entry name" value="Fibronectin type III"/>
    <property type="match status" value="2"/>
</dbReference>
<evidence type="ECO:0000313" key="20">
    <source>
        <dbReference type="EMBL" id="CAH3188436.1"/>
    </source>
</evidence>
<evidence type="ECO:0000313" key="21">
    <source>
        <dbReference type="Proteomes" id="UP001159427"/>
    </source>
</evidence>
<dbReference type="PROSITE" id="PS50853">
    <property type="entry name" value="FN3"/>
    <property type="match status" value="3"/>
</dbReference>
<sequence>QSVRFTTPYAKKKVSGRIGHSVKFVWKFSGRVDLVTWGLANDGANYIDRRNGRLLSLDGRGDDVLPPKLVPVAYRGRVNGTRTSDSSSGQASFTLYNVTKDDERFYGCLLTPDDPNFQEVTDFVQLVVVFIYYPFIDLLGPPNFTHVSHNQTANEGDKVILICTADGNPPPNITWTRLSSNSHVTFPLAARRQDEGGYRCTADNGFGFKIRDVFITVHYAAMVETVAPVTSQSWIGQTVKLTCAADGSPTPTLSWKNPSGIVINQTTRLKTTVDVLMKIDKDFGNYTCEATNDLNTDTSTVLVQQIKAPGSPTATVKIEATSITVTWTKPADDGGSPITAYRVLILRGNTKLENKNITDTSVKYQDIGGLNKSTNYTIKLFARNYVFEGKATERKIQTKFEGVSAAAEITDLPAETKDVEITLKWKEAENNGAPITQYTVYRRTVREDGTSLKWIKIKEITDTSDRNAVVNLEKGKEYEFVVTATNTLGEAGKEEGKIRKIRVLGGVPSAVAFTHELKAHEITLMWEAPNNNGAEITMYTVYYGTQSDKQWKETKKITDVSVRKYVVKVEIGQKYKVLVTASNKYGESSKEGKIQRVDVPEGGLSASLTEDFEDGSSEILHAVYITIICILLISNLILIFVVCRMRTRSGKWVFILKTFNPIAVKVEADTQSFDVERTFEAPTYASTASADYMPLHPSTRSWEISRRQVNIVKVIGKGAFSQVAKATVNNMRGSRDNLTVAVKMLKANAPASDKKDLLSELDVMKKLKPHPHVIKLLGCVTETEPLLVLIEYVPYGDLLGYLRKSRGLNDTYFKDPDMKPQTNLTAEQLMKFAWQVADGMCYLSSKKIIHRDLAARNVLVGEGEKCKVTDFGMARDVHQEDIYNKTSRGRLPVKWTAYESLMYGTYTTQSDVWSYGVVLYEILTVGGSPYPDINGRKIAQKLQEGYRMPKPRHVEINLYQIMLDCWRENPVDRPTFERLRNTMKEMERNHKTYVNLKQYDHSLYANVNDLKAM</sequence>
<dbReference type="InterPro" id="IPR013783">
    <property type="entry name" value="Ig-like_fold"/>
</dbReference>
<evidence type="ECO:0000259" key="18">
    <source>
        <dbReference type="PROSITE" id="PS50835"/>
    </source>
</evidence>
<reference evidence="20 21" key="1">
    <citation type="submission" date="2022-05" db="EMBL/GenBank/DDBJ databases">
        <authorList>
            <consortium name="Genoscope - CEA"/>
            <person name="William W."/>
        </authorList>
    </citation>
    <scope>NUCLEOTIDE SEQUENCE [LARGE SCALE GENOMIC DNA]</scope>
</reference>
<keyword evidence="8 16" id="KW-1133">Transmembrane helix</keyword>
<dbReference type="SMART" id="SM00219">
    <property type="entry name" value="TyrKc"/>
    <property type="match status" value="1"/>
</dbReference>
<dbReference type="InterPro" id="IPR001245">
    <property type="entry name" value="Ser-Thr/Tyr_kinase_cat_dom"/>
</dbReference>
<proteinExistence type="inferred from homology"/>
<dbReference type="InterPro" id="IPR036179">
    <property type="entry name" value="Ig-like_dom_sf"/>
</dbReference>
<evidence type="ECO:0000256" key="10">
    <source>
        <dbReference type="ARBA" id="ARBA00023157"/>
    </source>
</evidence>
<dbReference type="EC" id="2.7.10.1" evidence="3"/>
<feature type="non-terminal residue" evidence="20">
    <location>
        <position position="1"/>
    </location>
</feature>
<dbReference type="SMART" id="SM00060">
    <property type="entry name" value="FN3"/>
    <property type="match status" value="3"/>
</dbReference>
<dbReference type="InterPro" id="IPR000719">
    <property type="entry name" value="Prot_kinase_dom"/>
</dbReference>
<dbReference type="PANTHER" id="PTHR24416">
    <property type="entry name" value="TYROSINE-PROTEIN KINASE RECEPTOR"/>
    <property type="match status" value="1"/>
</dbReference>
<dbReference type="InterPro" id="IPR008266">
    <property type="entry name" value="Tyr_kinase_AS"/>
</dbReference>
<feature type="domain" description="Fibronectin type-III" evidence="19">
    <location>
        <begin position="308"/>
        <end position="402"/>
    </location>
</feature>
<accession>A0ABN8SCA9</accession>
<dbReference type="PROSITE" id="PS50835">
    <property type="entry name" value="IG_LIKE"/>
    <property type="match status" value="2"/>
</dbReference>
<feature type="domain" description="Fibronectin type-III" evidence="19">
    <location>
        <begin position="405"/>
        <end position="506"/>
    </location>
</feature>
<dbReference type="PROSITE" id="PS50011">
    <property type="entry name" value="PROTEIN_KINASE_DOM"/>
    <property type="match status" value="1"/>
</dbReference>
<evidence type="ECO:0000256" key="15">
    <source>
        <dbReference type="PROSITE-ProRule" id="PRU10141"/>
    </source>
</evidence>
<dbReference type="InterPro" id="IPR020635">
    <property type="entry name" value="Tyr_kinase_cat_dom"/>
</dbReference>
<dbReference type="SUPFAM" id="SSF48726">
    <property type="entry name" value="Immunoglobulin"/>
    <property type="match status" value="2"/>
</dbReference>
<keyword evidence="4" id="KW-0808">Transferase</keyword>
<evidence type="ECO:0000256" key="6">
    <source>
        <dbReference type="ARBA" id="ARBA00022737"/>
    </source>
</evidence>
<dbReference type="PROSITE" id="PS00109">
    <property type="entry name" value="PROTEIN_KINASE_TYR"/>
    <property type="match status" value="1"/>
</dbReference>
<keyword evidence="21" id="KW-1185">Reference proteome</keyword>
<dbReference type="InterPro" id="IPR007110">
    <property type="entry name" value="Ig-like_dom"/>
</dbReference>
<feature type="domain" description="Ig-like" evidence="18">
    <location>
        <begin position="142"/>
        <end position="216"/>
    </location>
</feature>
<dbReference type="Pfam" id="PF00041">
    <property type="entry name" value="fn3"/>
    <property type="match status" value="2"/>
</dbReference>
<evidence type="ECO:0000256" key="7">
    <source>
        <dbReference type="ARBA" id="ARBA00022777"/>
    </source>
</evidence>
<feature type="domain" description="Fibronectin type-III" evidence="19">
    <location>
        <begin position="507"/>
        <end position="602"/>
    </location>
</feature>
<keyword evidence="7" id="KW-0418">Kinase</keyword>
<comment type="catalytic activity">
    <reaction evidence="14">
        <text>L-tyrosyl-[protein] + ATP = O-phospho-L-tyrosyl-[protein] + ADP + H(+)</text>
        <dbReference type="Rhea" id="RHEA:10596"/>
        <dbReference type="Rhea" id="RHEA-COMP:10136"/>
        <dbReference type="Rhea" id="RHEA-COMP:20101"/>
        <dbReference type="ChEBI" id="CHEBI:15378"/>
        <dbReference type="ChEBI" id="CHEBI:30616"/>
        <dbReference type="ChEBI" id="CHEBI:46858"/>
        <dbReference type="ChEBI" id="CHEBI:61978"/>
        <dbReference type="ChEBI" id="CHEBI:456216"/>
        <dbReference type="EC" id="2.7.10.1"/>
    </reaction>
</comment>
<dbReference type="PIRSF" id="PIRSF000615">
    <property type="entry name" value="TyrPK_CSF1-R"/>
    <property type="match status" value="1"/>
</dbReference>
<evidence type="ECO:0000256" key="3">
    <source>
        <dbReference type="ARBA" id="ARBA00011902"/>
    </source>
</evidence>
<dbReference type="PANTHER" id="PTHR24416:SF621">
    <property type="entry name" value="TYROSINE KINASE RECEPTOR CAD96CA"/>
    <property type="match status" value="1"/>
</dbReference>
<dbReference type="CDD" id="cd00063">
    <property type="entry name" value="FN3"/>
    <property type="match status" value="3"/>
</dbReference>
<dbReference type="InterPro" id="IPR003598">
    <property type="entry name" value="Ig_sub2"/>
</dbReference>
<evidence type="ECO:0000256" key="2">
    <source>
        <dbReference type="ARBA" id="ARBA00006692"/>
    </source>
</evidence>
<keyword evidence="12" id="KW-0325">Glycoprotein</keyword>
<keyword evidence="10" id="KW-1015">Disulfide bond</keyword>
<dbReference type="SUPFAM" id="SSF56112">
    <property type="entry name" value="Protein kinase-like (PK-like)"/>
    <property type="match status" value="1"/>
</dbReference>
<gene>
    <name evidence="20" type="ORF">PEVE_00018548</name>
</gene>
<protein>
    <recommendedName>
        <fullName evidence="3">receptor protein-tyrosine kinase</fullName>
        <ecNumber evidence="3">2.7.10.1</ecNumber>
    </recommendedName>
</protein>
<evidence type="ECO:0000259" key="19">
    <source>
        <dbReference type="PROSITE" id="PS50853"/>
    </source>
</evidence>
<keyword evidence="9 16" id="KW-0472">Membrane</keyword>
<evidence type="ECO:0000256" key="14">
    <source>
        <dbReference type="ARBA" id="ARBA00051243"/>
    </source>
</evidence>
<dbReference type="EMBL" id="CALNXI010002511">
    <property type="protein sequence ID" value="CAH3188436.1"/>
    <property type="molecule type" value="Genomic_DNA"/>
</dbReference>
<evidence type="ECO:0000256" key="12">
    <source>
        <dbReference type="ARBA" id="ARBA00023180"/>
    </source>
</evidence>
<keyword evidence="15" id="KW-0547">Nucleotide-binding</keyword>
<evidence type="ECO:0000259" key="17">
    <source>
        <dbReference type="PROSITE" id="PS50011"/>
    </source>
</evidence>
<comment type="similarity">
    <text evidence="2">Belongs to the protein kinase superfamily. CAMK Ser/Thr protein kinase family.</text>
</comment>
<feature type="domain" description="Ig-like" evidence="18">
    <location>
        <begin position="236"/>
        <end position="304"/>
    </location>
</feature>
<evidence type="ECO:0000256" key="9">
    <source>
        <dbReference type="ARBA" id="ARBA00023136"/>
    </source>
</evidence>
<comment type="subcellular location">
    <subcellularLocation>
        <location evidence="1">Membrane</location>
        <topology evidence="1">Single-pass membrane protein</topology>
    </subcellularLocation>
</comment>
<dbReference type="SMART" id="SM00408">
    <property type="entry name" value="IGc2"/>
    <property type="match status" value="2"/>
</dbReference>
<dbReference type="Gene3D" id="2.60.40.10">
    <property type="entry name" value="Immunoglobulins"/>
    <property type="match status" value="6"/>
</dbReference>
<dbReference type="InterPro" id="IPR003599">
    <property type="entry name" value="Ig_sub"/>
</dbReference>
<evidence type="ECO:0000256" key="13">
    <source>
        <dbReference type="ARBA" id="ARBA00023319"/>
    </source>
</evidence>
<dbReference type="InterPro" id="IPR011009">
    <property type="entry name" value="Kinase-like_dom_sf"/>
</dbReference>
<comment type="caution">
    <text evidence="20">The sequence shown here is derived from an EMBL/GenBank/DDBJ whole genome shotgun (WGS) entry which is preliminary data.</text>
</comment>
<evidence type="ECO:0000256" key="1">
    <source>
        <dbReference type="ARBA" id="ARBA00004167"/>
    </source>
</evidence>
<dbReference type="Gene3D" id="3.30.200.20">
    <property type="entry name" value="Phosphorylase Kinase, domain 1"/>
    <property type="match status" value="1"/>
</dbReference>
<keyword evidence="15" id="KW-0067">ATP-binding</keyword>
<dbReference type="InterPro" id="IPR050122">
    <property type="entry name" value="RTK"/>
</dbReference>
<feature type="binding site" evidence="15">
    <location>
        <position position="743"/>
    </location>
    <ligand>
        <name>ATP</name>
        <dbReference type="ChEBI" id="CHEBI:30616"/>
    </ligand>
</feature>
<dbReference type="InterPro" id="IPR017441">
    <property type="entry name" value="Protein_kinase_ATP_BS"/>
</dbReference>
<evidence type="ECO:0000256" key="8">
    <source>
        <dbReference type="ARBA" id="ARBA00022989"/>
    </source>
</evidence>
<evidence type="ECO:0000256" key="16">
    <source>
        <dbReference type="SAM" id="Phobius"/>
    </source>
</evidence>
<dbReference type="Proteomes" id="UP001159427">
    <property type="component" value="Unassembled WGS sequence"/>
</dbReference>
<dbReference type="PROSITE" id="PS00107">
    <property type="entry name" value="PROTEIN_KINASE_ATP"/>
    <property type="match status" value="1"/>
</dbReference>
<dbReference type="Pfam" id="PF07714">
    <property type="entry name" value="PK_Tyr_Ser-Thr"/>
    <property type="match status" value="1"/>
</dbReference>
<keyword evidence="6" id="KW-0677">Repeat</keyword>
<dbReference type="InterPro" id="IPR036116">
    <property type="entry name" value="FN3_sf"/>
</dbReference>
<organism evidence="20 21">
    <name type="scientific">Porites evermanni</name>
    <dbReference type="NCBI Taxonomy" id="104178"/>
    <lineage>
        <taxon>Eukaryota</taxon>
        <taxon>Metazoa</taxon>
        <taxon>Cnidaria</taxon>
        <taxon>Anthozoa</taxon>
        <taxon>Hexacorallia</taxon>
        <taxon>Scleractinia</taxon>
        <taxon>Fungiina</taxon>
        <taxon>Poritidae</taxon>
        <taxon>Porites</taxon>
    </lineage>
</organism>
<evidence type="ECO:0000256" key="5">
    <source>
        <dbReference type="ARBA" id="ARBA00022692"/>
    </source>
</evidence>
<name>A0ABN8SCA9_9CNID</name>